<dbReference type="Pfam" id="PF12684">
    <property type="entry name" value="DUF3799"/>
    <property type="match status" value="1"/>
</dbReference>
<dbReference type="Pfam" id="PF06630">
    <property type="entry name" value="Exonuc_VIII"/>
    <property type="match status" value="1"/>
</dbReference>
<dbReference type="GO" id="GO:0051908">
    <property type="term" value="F:double-stranded DNA 5'-3' DNA exonuclease activity"/>
    <property type="evidence" value="ECO:0007669"/>
    <property type="project" value="InterPro"/>
</dbReference>
<sequence length="1049" mass="117370">MSTDKQVYPLYYEAKNDKVRKRLGIKGGFYWAEAKKLSIAISRGAVAIDDAGYDEDDFKKPVRVNLPVVDDLPPEGVFDTEFCNRYEKGGEDGITMVFIAPSPSAQGKPAGTDNTNVNGEDMTEIEENMLLPISGQELPIRWLAQHGSEKPVTHVSRDELQALHIARAEELPAVTALAVSHKTSLLDPLEIRDLHKLVRDTDRVFPNPGNSSLGLMTAFFEAYMNADYTDRGLLTKEWMKGNRVSRITRTASGANAGGGNLTDRGEGFVHDLTSLARDVATGVLARSMDVDIYNLHPAHAKRVEEIIAENKPPFSVFRDKFITMPGGLDYSRAIVVASVKEAPIGIEVIPAHVTEYLNKVLTETDHANPDPEIVDIACGRSSAPMPQRVTEEEKQDDEEKPQPSCAMADEQATAETVEPDATEHHQDTQPLDAQSQVNSVDAKYQKLRAELHEARKNIPPKNPVDADKLLAASRGEFVEGISDPNDPKWVKGIQTRDSVYQNQPETEQNDQKAEQNSPNTQQNEPETKQPEPVVQQLETEKVCTACGQAGGGNCPDCGAVMGDATYQKTFNEENQNEYQEKGLEEMEGAEHPHKENAGSNPHCDCSDEAGEATAPVVTEIMWPSYFEPGRYENLPNEVYHSANGISSTMLKDARISLMYYHGRHIAGTIPGEESDALLRGRIIHSYVLETDKFADEYAIPVPVPEYVVTTSNELIAIIKKHNASLPAPMTPEQMKEWIESYNSTLIQPLSVSAGAEETGILYGSLPEEFRRIPEGEKHTASAMKACIKEYNANLPPLLKTSGSREQLLEQIETVDPELAKKERAKSLPYNISGTKEQLTEIARKIRPELVTLEDWQKRQQEENAGKTFISPDMYEQAKNIHAALQNNTDAARLLNHPDRKSEISYFGFDEETGLEIRVRPDIEIRLPYESICADVKSVSLGYVRQERLKDRLHREIIERDYHLSAAMYCDVANLDKFFWIFVNKDAGYHWVAVVEASQELLELGRQEYRRTLRQINEALETNNWPAPITESYTDELNDFDLRRLEALSI</sequence>
<feature type="compositionally biased region" description="Basic and acidic residues" evidence="1">
    <location>
        <begin position="585"/>
        <end position="596"/>
    </location>
</feature>
<dbReference type="InterPro" id="IPR011604">
    <property type="entry name" value="PDDEXK-like_dom_sf"/>
</dbReference>
<evidence type="ECO:0000259" key="2">
    <source>
        <dbReference type="Pfam" id="PF12684"/>
    </source>
</evidence>
<feature type="compositionally biased region" description="Polar residues" evidence="1">
    <location>
        <begin position="514"/>
        <end position="524"/>
    </location>
</feature>
<feature type="region of interest" description="Disordered" evidence="1">
    <location>
        <begin position="478"/>
        <end position="535"/>
    </location>
</feature>
<feature type="domain" description="Putative exodeoxyribonuclease 8 PDDEXK-like" evidence="2">
    <location>
        <begin position="862"/>
        <end position="1026"/>
    </location>
</feature>
<dbReference type="InterPro" id="IPR010584">
    <property type="entry name" value="ExoDNase_VIII"/>
</dbReference>
<evidence type="ECO:0000256" key="1">
    <source>
        <dbReference type="SAM" id="MobiDB-lite"/>
    </source>
</evidence>
<accession>A0A8S5PZJ4</accession>
<evidence type="ECO:0000313" key="3">
    <source>
        <dbReference type="EMBL" id="DAE12487.1"/>
    </source>
</evidence>
<organism evidence="3">
    <name type="scientific">Podoviridae sp. ct3k57</name>
    <dbReference type="NCBI Taxonomy" id="2825217"/>
    <lineage>
        <taxon>Viruses</taxon>
        <taxon>Duplodnaviria</taxon>
        <taxon>Heunggongvirae</taxon>
        <taxon>Uroviricota</taxon>
        <taxon>Caudoviricetes</taxon>
    </lineage>
</organism>
<dbReference type="InterPro" id="IPR024432">
    <property type="entry name" value="Put_RecE_PDDEXK-like_dom"/>
</dbReference>
<reference evidence="3" key="1">
    <citation type="journal article" date="2021" name="Proc. Natl. Acad. Sci. U.S.A.">
        <title>A Catalog of Tens of Thousands of Viruses from Human Metagenomes Reveals Hidden Associations with Chronic Diseases.</title>
        <authorList>
            <person name="Tisza M.J."/>
            <person name="Buck C.B."/>
        </authorList>
    </citation>
    <scope>NUCLEOTIDE SEQUENCE</scope>
    <source>
        <strain evidence="3">Ct3k57</strain>
    </source>
</reference>
<dbReference type="EMBL" id="BK015553">
    <property type="protein sequence ID" value="DAE12487.1"/>
    <property type="molecule type" value="Genomic_DNA"/>
</dbReference>
<proteinExistence type="predicted"/>
<feature type="region of interest" description="Disordered" evidence="1">
    <location>
        <begin position="585"/>
        <end position="608"/>
    </location>
</feature>
<protein>
    <submittedName>
        <fullName evidence="3">Exodeoxyribonuclease 8</fullName>
    </submittedName>
</protein>
<dbReference type="NCBIfam" id="NF007259">
    <property type="entry name" value="PRK09709.1"/>
    <property type="match status" value="1"/>
</dbReference>
<name>A0A8S5PZJ4_9CAUD</name>
<feature type="region of interest" description="Disordered" evidence="1">
    <location>
        <begin position="365"/>
        <end position="438"/>
    </location>
</feature>
<feature type="compositionally biased region" description="Polar residues" evidence="1">
    <location>
        <begin position="495"/>
        <end position="506"/>
    </location>
</feature>
<feature type="compositionally biased region" description="Polar residues" evidence="1">
    <location>
        <begin position="428"/>
        <end position="438"/>
    </location>
</feature>
<dbReference type="Gene3D" id="3.90.320.10">
    <property type="match status" value="1"/>
</dbReference>